<protein>
    <recommendedName>
        <fullName evidence="1">Integrase catalytic domain-containing protein</fullName>
    </recommendedName>
</protein>
<dbReference type="EMBL" id="CABIJS010000444">
    <property type="protein sequence ID" value="VUZ51521.1"/>
    <property type="molecule type" value="Genomic_DNA"/>
</dbReference>
<sequence>MAAYLTTGVNRGNLGQLAEAADKIQELFERPCVQAVETPTPNRVTTQQSDVLTKLLEKLELLMPNISQSGSKQHPHFSRQSDSPPNYRNQICYYHRMYGDDAKKCQPGWKYPKTNTNSSPGKLHRRAIAATSINYQELAANQESNSEFVEIISNPSLRFGRLPLITSDGKIHCDTSTGKPRPFVPQVYRRKIFNHFHGLSHPSIRSTTKLITDRFIWKTSDMTSVFGQNIASHVKLASVLSTITTDRGSQITSALFRELSQLLGSTHIRTTAYHPAANGMVERFHRHLKLSIIATSSGLHWSERLPIILLAIRNTIKEDLGCCPAELVFGATLGLPGEMILDSKERENPDPLSYAARLKDHFRSIRPIPTRQNDRTEQIHKDLSTCPFVFVRVDAVRKPLQPPYDGPFLVLERKPKYFILDRSGTKDSVSIDRLKPAYLELPDVNLNSALPKLSPFVVPDTVHTSNTRAQSSSKDVIQPFTPSFQDTLQSTTPPPYMSRSELPFSTGRLCTITNYRAFLPFSNLTTL</sequence>
<keyword evidence="3" id="KW-1185">Reference proteome</keyword>
<dbReference type="Gene3D" id="3.30.420.10">
    <property type="entry name" value="Ribonuclease H-like superfamily/Ribonuclease H"/>
    <property type="match status" value="1"/>
</dbReference>
<dbReference type="Proteomes" id="UP000321570">
    <property type="component" value="Unassembled WGS sequence"/>
</dbReference>
<dbReference type="PANTHER" id="PTHR38681:SF1">
    <property type="entry name" value="RETROVIRUS-RELATED POL POLYPROTEIN FROM TRANSPOSON 412-LIKE PROTEIN"/>
    <property type="match status" value="1"/>
</dbReference>
<dbReference type="InterPro" id="IPR036397">
    <property type="entry name" value="RNaseH_sf"/>
</dbReference>
<name>A0A564YW61_HYMDI</name>
<proteinExistence type="predicted"/>
<dbReference type="PROSITE" id="PS50994">
    <property type="entry name" value="INTEGRASE"/>
    <property type="match status" value="1"/>
</dbReference>
<reference evidence="2 3" key="1">
    <citation type="submission" date="2019-07" db="EMBL/GenBank/DDBJ databases">
        <authorList>
            <person name="Jastrzebski P J."/>
            <person name="Paukszto L."/>
            <person name="Jastrzebski P J."/>
        </authorList>
    </citation>
    <scope>NUCLEOTIDE SEQUENCE [LARGE SCALE GENOMIC DNA]</scope>
    <source>
        <strain evidence="2 3">WMS-il1</strain>
    </source>
</reference>
<evidence type="ECO:0000313" key="2">
    <source>
        <dbReference type="EMBL" id="VUZ51521.1"/>
    </source>
</evidence>
<accession>A0A564YW61</accession>
<evidence type="ECO:0000259" key="1">
    <source>
        <dbReference type="PROSITE" id="PS50994"/>
    </source>
</evidence>
<dbReference type="PANTHER" id="PTHR38681">
    <property type="entry name" value="RETROVIRUS-RELATED POL POLYPROTEIN FROM TRANSPOSON 412-LIKE PROTEIN-RELATED"/>
    <property type="match status" value="1"/>
</dbReference>
<dbReference type="InterPro" id="IPR012337">
    <property type="entry name" value="RNaseH-like_sf"/>
</dbReference>
<dbReference type="InterPro" id="IPR001584">
    <property type="entry name" value="Integrase_cat-core"/>
</dbReference>
<dbReference type="GO" id="GO:0015074">
    <property type="term" value="P:DNA integration"/>
    <property type="evidence" value="ECO:0007669"/>
    <property type="project" value="InterPro"/>
</dbReference>
<evidence type="ECO:0000313" key="3">
    <source>
        <dbReference type="Proteomes" id="UP000321570"/>
    </source>
</evidence>
<organism evidence="2 3">
    <name type="scientific">Hymenolepis diminuta</name>
    <name type="common">Rat tapeworm</name>
    <dbReference type="NCBI Taxonomy" id="6216"/>
    <lineage>
        <taxon>Eukaryota</taxon>
        <taxon>Metazoa</taxon>
        <taxon>Spiralia</taxon>
        <taxon>Lophotrochozoa</taxon>
        <taxon>Platyhelminthes</taxon>
        <taxon>Cestoda</taxon>
        <taxon>Eucestoda</taxon>
        <taxon>Cyclophyllidea</taxon>
        <taxon>Hymenolepididae</taxon>
        <taxon>Hymenolepis</taxon>
    </lineage>
</organism>
<dbReference type="GO" id="GO:0003676">
    <property type="term" value="F:nucleic acid binding"/>
    <property type="evidence" value="ECO:0007669"/>
    <property type="project" value="InterPro"/>
</dbReference>
<feature type="domain" description="Integrase catalytic" evidence="1">
    <location>
        <begin position="151"/>
        <end position="344"/>
    </location>
</feature>
<dbReference type="SUPFAM" id="SSF53098">
    <property type="entry name" value="Ribonuclease H-like"/>
    <property type="match status" value="1"/>
</dbReference>
<dbReference type="AlphaFoldDB" id="A0A564YW61"/>
<gene>
    <name evidence="2" type="ORF">WMSIL1_LOCUS10349</name>
</gene>